<proteinExistence type="predicted"/>
<feature type="non-terminal residue" evidence="2">
    <location>
        <position position="314"/>
    </location>
</feature>
<dbReference type="InterPro" id="IPR003439">
    <property type="entry name" value="ABC_transporter-like_ATP-bd"/>
</dbReference>
<evidence type="ECO:0000259" key="1">
    <source>
        <dbReference type="PROSITE" id="PS50893"/>
    </source>
</evidence>
<dbReference type="PROSITE" id="PS50893">
    <property type="entry name" value="ABC_TRANSPORTER_2"/>
    <property type="match status" value="1"/>
</dbReference>
<reference evidence="3" key="1">
    <citation type="journal article" date="2017" name="Nat. Commun.">
        <title>The North American bullfrog draft genome provides insight into hormonal regulation of long noncoding RNA.</title>
        <authorList>
            <person name="Hammond S.A."/>
            <person name="Warren R.L."/>
            <person name="Vandervalk B.P."/>
            <person name="Kucuk E."/>
            <person name="Khan H."/>
            <person name="Gibb E.A."/>
            <person name="Pandoh P."/>
            <person name="Kirk H."/>
            <person name="Zhao Y."/>
            <person name="Jones M."/>
            <person name="Mungall A.J."/>
            <person name="Coope R."/>
            <person name="Pleasance S."/>
            <person name="Moore R.A."/>
            <person name="Holt R.A."/>
            <person name="Round J.M."/>
            <person name="Ohora S."/>
            <person name="Walle B.V."/>
            <person name="Veldhoen N."/>
            <person name="Helbing C.C."/>
            <person name="Birol I."/>
        </authorList>
    </citation>
    <scope>NUCLEOTIDE SEQUENCE [LARGE SCALE GENOMIC DNA]</scope>
</reference>
<dbReference type="PANTHER" id="PTHR19229:SF274">
    <property type="entry name" value="ABC-TYPE ORGANIC ANION TRANSPORTER ABCA8"/>
    <property type="match status" value="1"/>
</dbReference>
<keyword evidence="3" id="KW-1185">Reference proteome</keyword>
<evidence type="ECO:0000313" key="2">
    <source>
        <dbReference type="EMBL" id="PIO14147.1"/>
    </source>
</evidence>
<evidence type="ECO:0000313" key="3">
    <source>
        <dbReference type="Proteomes" id="UP000228934"/>
    </source>
</evidence>
<accession>A0A2G9QEY8</accession>
<dbReference type="GO" id="GO:0016020">
    <property type="term" value="C:membrane"/>
    <property type="evidence" value="ECO:0007669"/>
    <property type="project" value="InterPro"/>
</dbReference>
<dbReference type="Proteomes" id="UP000228934">
    <property type="component" value="Unassembled WGS sequence"/>
</dbReference>
<feature type="domain" description="ABC transporter" evidence="1">
    <location>
        <begin position="4"/>
        <end position="250"/>
    </location>
</feature>
<dbReference type="GO" id="GO:0140359">
    <property type="term" value="F:ABC-type transporter activity"/>
    <property type="evidence" value="ECO:0007669"/>
    <property type="project" value="InterPro"/>
</dbReference>
<dbReference type="Pfam" id="PF00005">
    <property type="entry name" value="ABC_tran"/>
    <property type="match status" value="2"/>
</dbReference>
<dbReference type="InterPro" id="IPR026082">
    <property type="entry name" value="ABCA"/>
</dbReference>
<dbReference type="InterPro" id="IPR027417">
    <property type="entry name" value="P-loop_NTPase"/>
</dbReference>
<sequence>RPTILVDSLRKEFKEKSGICGRFRKKKKRTAISNTSFCVKKGEVLGLLGPNGAGKTTSVLILAGEKKPSAGQVLLGNAGDPHRTKDSAALGYCPQHNPLWPNFTVKEHLEIYAAVKGMNKEDTNRAIKRCGHHGAASPLVRHKQASLKEKQNCRVHGKFSTANGLPPTSVCEVLGLLGPNGAGKTTSVLILAGEKKPSAGKVLLGNAGDPHRNKDSAALGYCPQHNPLWPNFTVKEHLEIYAAVKGMNKEDTNRAIKRVSEALEMKDHLNKPARKLSTGVSRKVCFAISMLGNPTIVLLDEPSTGLDPKGQQRL</sequence>
<protein>
    <recommendedName>
        <fullName evidence="1">ABC transporter domain-containing protein</fullName>
    </recommendedName>
</protein>
<dbReference type="AlphaFoldDB" id="A0A2G9QEY8"/>
<feature type="non-terminal residue" evidence="2">
    <location>
        <position position="1"/>
    </location>
</feature>
<dbReference type="EMBL" id="KZ013651">
    <property type="protein sequence ID" value="PIO14147.1"/>
    <property type="molecule type" value="Genomic_DNA"/>
</dbReference>
<dbReference type="SUPFAM" id="SSF52540">
    <property type="entry name" value="P-loop containing nucleoside triphosphate hydrolases"/>
    <property type="match status" value="2"/>
</dbReference>
<gene>
    <name evidence="2" type="ORF">AB205_0203120</name>
</gene>
<dbReference type="Gene3D" id="3.40.50.300">
    <property type="entry name" value="P-loop containing nucleotide triphosphate hydrolases"/>
    <property type="match status" value="2"/>
</dbReference>
<name>A0A2G9QEY8_AQUCT</name>
<dbReference type="GO" id="GO:0005524">
    <property type="term" value="F:ATP binding"/>
    <property type="evidence" value="ECO:0007669"/>
    <property type="project" value="InterPro"/>
</dbReference>
<dbReference type="GO" id="GO:0005319">
    <property type="term" value="F:lipid transporter activity"/>
    <property type="evidence" value="ECO:0007669"/>
    <property type="project" value="TreeGrafter"/>
</dbReference>
<dbReference type="GO" id="GO:0016887">
    <property type="term" value="F:ATP hydrolysis activity"/>
    <property type="evidence" value="ECO:0007669"/>
    <property type="project" value="InterPro"/>
</dbReference>
<dbReference type="PANTHER" id="PTHR19229">
    <property type="entry name" value="ATP-BINDING CASSETTE TRANSPORTER SUBFAMILY A ABCA"/>
    <property type="match status" value="1"/>
</dbReference>
<dbReference type="OrthoDB" id="8061355at2759"/>
<organism evidence="2 3">
    <name type="scientific">Aquarana catesbeiana</name>
    <name type="common">American bullfrog</name>
    <name type="synonym">Rana catesbeiana</name>
    <dbReference type="NCBI Taxonomy" id="8400"/>
    <lineage>
        <taxon>Eukaryota</taxon>
        <taxon>Metazoa</taxon>
        <taxon>Chordata</taxon>
        <taxon>Craniata</taxon>
        <taxon>Vertebrata</taxon>
        <taxon>Euteleostomi</taxon>
        <taxon>Amphibia</taxon>
        <taxon>Batrachia</taxon>
        <taxon>Anura</taxon>
        <taxon>Neobatrachia</taxon>
        <taxon>Ranoidea</taxon>
        <taxon>Ranidae</taxon>
        <taxon>Aquarana</taxon>
    </lineage>
</organism>